<dbReference type="EMBL" id="BORU01000005">
    <property type="protein sequence ID" value="GIO57923.1"/>
    <property type="molecule type" value="Genomic_DNA"/>
</dbReference>
<keyword evidence="2" id="KW-1185">Reference proteome</keyword>
<accession>A0ABQ4LN27</accession>
<name>A0ABQ4LN27_9BACL</name>
<reference evidence="1 2" key="1">
    <citation type="submission" date="2021-03" db="EMBL/GenBank/DDBJ databases">
        <title>Antimicrobial resistance genes in bacteria isolated from Japanese honey, and their potential for conferring macrolide and lincosamide resistance in the American foulbrood pathogen Paenibacillus larvae.</title>
        <authorList>
            <person name="Okamoto M."/>
            <person name="Kumagai M."/>
            <person name="Kanamori H."/>
            <person name="Takamatsu D."/>
        </authorList>
    </citation>
    <scope>NUCLEOTIDE SEQUENCE [LARGE SCALE GENOMIC DNA]</scope>
    <source>
        <strain evidence="1 2">J21TS7</strain>
    </source>
</reference>
<protein>
    <submittedName>
        <fullName evidence="1">Uncharacterized protein</fullName>
    </submittedName>
</protein>
<organism evidence="1 2">
    <name type="scientific">Paenibacillus cineris</name>
    <dbReference type="NCBI Taxonomy" id="237530"/>
    <lineage>
        <taxon>Bacteria</taxon>
        <taxon>Bacillati</taxon>
        <taxon>Bacillota</taxon>
        <taxon>Bacilli</taxon>
        <taxon>Bacillales</taxon>
        <taxon>Paenibacillaceae</taxon>
        <taxon>Paenibacillus</taxon>
    </lineage>
</organism>
<sequence>MAGLKFVLSGVKFTDPNLPVLGADPILTNGSLILVDMSKVDGSIPVSGSLLSNLAEDKAKVLAGGSSTVTLSYGVADTGVSKVSRTPKGGIYFANKPEVITNPFPANYLKIEVLGAIKDYIMANYKSLDKSKNHDFYFSLWMEIAYVGSSTFGVSQLANISNHNVAKVYYFERAVGLTAGRVKFSKKADQYGSSDPTNSNTVWHLFNAGKVGLNSYKIEERKPESTIFYRYYAEDLTVSGRTFDQVSAIDQALYDAAFSQGGKFFGDNYSNPASLF</sequence>
<comment type="caution">
    <text evidence="1">The sequence shown here is derived from an EMBL/GenBank/DDBJ whole genome shotgun (WGS) entry which is preliminary data.</text>
</comment>
<proteinExistence type="predicted"/>
<evidence type="ECO:0000313" key="1">
    <source>
        <dbReference type="EMBL" id="GIO57923.1"/>
    </source>
</evidence>
<dbReference type="RefSeq" id="WP_212985945.1">
    <property type="nucleotide sequence ID" value="NZ_BORU01000005.1"/>
</dbReference>
<dbReference type="Proteomes" id="UP000676601">
    <property type="component" value="Unassembled WGS sequence"/>
</dbReference>
<evidence type="ECO:0000313" key="2">
    <source>
        <dbReference type="Proteomes" id="UP000676601"/>
    </source>
</evidence>
<gene>
    <name evidence="1" type="ORF">J21TS7_62410</name>
</gene>